<keyword evidence="12" id="KW-1185">Reference proteome</keyword>
<dbReference type="Proteomes" id="UP000007151">
    <property type="component" value="Unassembled WGS sequence"/>
</dbReference>
<evidence type="ECO:0000256" key="7">
    <source>
        <dbReference type="ARBA" id="ARBA00023034"/>
    </source>
</evidence>
<comment type="caution">
    <text evidence="11">The sequence shown here is derived from an EMBL/GenBank/DDBJ whole genome shotgun (WGS) entry which is preliminary data.</text>
</comment>
<name>A0A212EXY8_DANPL</name>
<accession>A0A212EXY8</accession>
<feature type="transmembrane region" description="Helical" evidence="9">
    <location>
        <begin position="12"/>
        <end position="33"/>
    </location>
</feature>
<dbReference type="Gene3D" id="3.90.550.50">
    <property type="match status" value="1"/>
</dbReference>
<keyword evidence="5 9" id="KW-0735">Signal-anchor</keyword>
<reference evidence="11 12" key="1">
    <citation type="journal article" date="2011" name="Cell">
        <title>The monarch butterfly genome yields insights into long-distance migration.</title>
        <authorList>
            <person name="Zhan S."/>
            <person name="Merlin C."/>
            <person name="Boore J.L."/>
            <person name="Reppert S.M."/>
        </authorList>
    </citation>
    <scope>NUCLEOTIDE SEQUENCE [LARGE SCALE GENOMIC DNA]</scope>
    <source>
        <strain evidence="11">F-2</strain>
    </source>
</reference>
<gene>
    <name evidence="11" type="ORF">KGM_202474</name>
</gene>
<dbReference type="Pfam" id="PF05679">
    <property type="entry name" value="CHGN"/>
    <property type="match status" value="1"/>
</dbReference>
<dbReference type="InParanoid" id="A0A212EXY8"/>
<evidence type="ECO:0000256" key="3">
    <source>
        <dbReference type="ARBA" id="ARBA00022679"/>
    </source>
</evidence>
<sequence>MLSRYVVSQVKHNSYFLVGLGIGLWLALATVPLEEDVVSCEDTTAAALDPGLDEFQPQREERPPGAVGPAGRTVTRPRYYSTELGMRAALLAGVLSSEAALESRAAAFNQTAADLKPALRFFITASALQGAPGRANVVGFTDTREMLKPFHALKYLADNFLEEYDFFFLVSDSTFVNARRLNRLVASLSVSQDLYMGAVSGDDTHYCTLEAGILMSNSVLRAVHEELDWCVRNSYSPHHHENLGRCVLHAAGLRCVAGLQAVSYDTAHLRPAHPDGPASLHPALADAVTVHPALTPEDFYRLHAYVSRVNLERVGEDEARTRAEAALSSRHHPRGYRNVSWPTALRADAGLAPPPPPTRSEFDLLRWTRFNLTHALQLDDHRAVSKLSASYKQAVALIVEEARAWVERRWGGEEGGALSVSLEEGAWCWEPPRALRYRLLLRVTAEGGGRLLQVEAARALGAARLAPAAYVTESARVHLVLPAPDQRSHLTAFLERYETVCLQRDDNTALYVVVIPASDGGHLTAEERAHLEEVKEMVRAVGEKHRAGQHMDVIVSSIGRGAGTGGGVSGSGERAREDVRLALRAALVRAAKDALLLVADHSMEFTEDFLNRVRMNTIAGSQWFSPLAFARFAQYAHPRFVEADGSRPTLHTGRFSHTELLSVYKGDYSDALRSWLEAGGSEEASPSAVLAASPLRVLRAPEPALLLPPRPRPCTPSSPSEERACLVRERERGFSDLLLGARQSLAKLLLQTQAELE</sequence>
<dbReference type="eggNOG" id="KOG3708">
    <property type="taxonomic scope" value="Eukaryota"/>
</dbReference>
<keyword evidence="7 9" id="KW-0333">Golgi apparatus</keyword>
<dbReference type="EC" id="2.4.1.-" evidence="9"/>
<dbReference type="InterPro" id="IPR051227">
    <property type="entry name" value="CS_glycosyltransferase"/>
</dbReference>
<organism evidence="11 12">
    <name type="scientific">Danaus plexippus plexippus</name>
    <dbReference type="NCBI Taxonomy" id="278856"/>
    <lineage>
        <taxon>Eukaryota</taxon>
        <taxon>Metazoa</taxon>
        <taxon>Ecdysozoa</taxon>
        <taxon>Arthropoda</taxon>
        <taxon>Hexapoda</taxon>
        <taxon>Insecta</taxon>
        <taxon>Pterygota</taxon>
        <taxon>Neoptera</taxon>
        <taxon>Endopterygota</taxon>
        <taxon>Lepidoptera</taxon>
        <taxon>Glossata</taxon>
        <taxon>Ditrysia</taxon>
        <taxon>Papilionoidea</taxon>
        <taxon>Nymphalidae</taxon>
        <taxon>Danainae</taxon>
        <taxon>Danaini</taxon>
        <taxon>Danaina</taxon>
        <taxon>Danaus</taxon>
        <taxon>Danaus</taxon>
    </lineage>
</organism>
<evidence type="ECO:0000256" key="10">
    <source>
        <dbReference type="SAM" id="MobiDB-lite"/>
    </source>
</evidence>
<comment type="similarity">
    <text evidence="2 9">Belongs to the chondroitin N-acetylgalactosaminyltransferase family.</text>
</comment>
<dbReference type="FunCoup" id="A0A212EXY8">
    <property type="interactions" value="492"/>
</dbReference>
<dbReference type="KEGG" id="dpl:KGM_202474"/>
<evidence type="ECO:0000313" key="11">
    <source>
        <dbReference type="EMBL" id="OWR46304.1"/>
    </source>
</evidence>
<evidence type="ECO:0000256" key="5">
    <source>
        <dbReference type="ARBA" id="ARBA00022968"/>
    </source>
</evidence>
<evidence type="ECO:0000256" key="4">
    <source>
        <dbReference type="ARBA" id="ARBA00022692"/>
    </source>
</evidence>
<evidence type="ECO:0000256" key="6">
    <source>
        <dbReference type="ARBA" id="ARBA00022989"/>
    </source>
</evidence>
<evidence type="ECO:0000256" key="8">
    <source>
        <dbReference type="ARBA" id="ARBA00023136"/>
    </source>
</evidence>
<keyword evidence="4 9" id="KW-0812">Transmembrane</keyword>
<keyword evidence="6 9" id="KW-1133">Transmembrane helix</keyword>
<comment type="subcellular location">
    <subcellularLocation>
        <location evidence="1 9">Golgi apparatus</location>
        <location evidence="1 9">Golgi stack membrane</location>
        <topology evidence="1 9">Single-pass type II membrane protein</topology>
    </subcellularLocation>
</comment>
<keyword evidence="3 9" id="KW-0808">Transferase</keyword>
<evidence type="ECO:0000313" key="12">
    <source>
        <dbReference type="Proteomes" id="UP000007151"/>
    </source>
</evidence>
<evidence type="ECO:0000256" key="2">
    <source>
        <dbReference type="ARBA" id="ARBA00009239"/>
    </source>
</evidence>
<protein>
    <recommendedName>
        <fullName evidence="9">Hexosyltransferase</fullName>
        <ecNumber evidence="9">2.4.1.-</ecNumber>
    </recommendedName>
</protein>
<keyword evidence="8 9" id="KW-0472">Membrane</keyword>
<dbReference type="PANTHER" id="PTHR12369:SF13">
    <property type="entry name" value="HEXOSYLTRANSFERASE"/>
    <property type="match status" value="1"/>
</dbReference>
<dbReference type="AlphaFoldDB" id="A0A212EXY8"/>
<dbReference type="GO" id="GO:0032580">
    <property type="term" value="C:Golgi cisterna membrane"/>
    <property type="evidence" value="ECO:0007669"/>
    <property type="project" value="UniProtKB-SubCell"/>
</dbReference>
<dbReference type="GO" id="GO:0047238">
    <property type="term" value="F:glucuronosyl-N-acetylgalactosaminyl-proteoglycan 4-beta-N-acetylgalactosaminyltransferase activity"/>
    <property type="evidence" value="ECO:0007669"/>
    <property type="project" value="TreeGrafter"/>
</dbReference>
<proteinExistence type="inferred from homology"/>
<dbReference type="PANTHER" id="PTHR12369">
    <property type="entry name" value="CHONDROITIN SYNTHASE"/>
    <property type="match status" value="1"/>
</dbReference>
<dbReference type="EMBL" id="AGBW02011687">
    <property type="protein sequence ID" value="OWR46304.1"/>
    <property type="molecule type" value="Genomic_DNA"/>
</dbReference>
<evidence type="ECO:0000256" key="1">
    <source>
        <dbReference type="ARBA" id="ARBA00004447"/>
    </source>
</evidence>
<dbReference type="InterPro" id="IPR008428">
    <property type="entry name" value="Chond_GalNAc"/>
</dbReference>
<dbReference type="STRING" id="278856.A0A212EXY8"/>
<evidence type="ECO:0000256" key="9">
    <source>
        <dbReference type="RuleBase" id="RU364016"/>
    </source>
</evidence>
<feature type="region of interest" description="Disordered" evidence="10">
    <location>
        <begin position="50"/>
        <end position="73"/>
    </location>
</feature>